<proteinExistence type="inferred from homology"/>
<dbReference type="EMBL" id="LS992241">
    <property type="protein sequence ID" value="SYX84866.1"/>
    <property type="molecule type" value="Genomic_DNA"/>
</dbReference>
<gene>
    <name evidence="6" type="ORF">PBLR_13288</name>
</gene>
<dbReference type="Proteomes" id="UP000304148">
    <property type="component" value="Chromosome"/>
</dbReference>
<dbReference type="GO" id="GO:0016787">
    <property type="term" value="F:hydrolase activity"/>
    <property type="evidence" value="ECO:0007669"/>
    <property type="project" value="UniProtKB-KW"/>
</dbReference>
<dbReference type="Gene3D" id="3.60.21.10">
    <property type="match status" value="1"/>
</dbReference>
<evidence type="ECO:0000256" key="1">
    <source>
        <dbReference type="ARBA" id="ARBA00022723"/>
    </source>
</evidence>
<name>A0A383RF09_PAEAL</name>
<dbReference type="AlphaFoldDB" id="A0A383RF09"/>
<dbReference type="InterPro" id="IPR036116">
    <property type="entry name" value="FN3_sf"/>
</dbReference>
<keyword evidence="3" id="KW-0408">Iron</keyword>
<dbReference type="PANTHER" id="PTHR42988">
    <property type="entry name" value="PHOSPHOHYDROLASE"/>
    <property type="match status" value="1"/>
</dbReference>
<evidence type="ECO:0000313" key="6">
    <source>
        <dbReference type="EMBL" id="SYX84866.1"/>
    </source>
</evidence>
<dbReference type="Pfam" id="PF00149">
    <property type="entry name" value="Metallophos"/>
    <property type="match status" value="1"/>
</dbReference>
<evidence type="ECO:0000256" key="3">
    <source>
        <dbReference type="ARBA" id="ARBA00023004"/>
    </source>
</evidence>
<dbReference type="GO" id="GO:0046872">
    <property type="term" value="F:metal ion binding"/>
    <property type="evidence" value="ECO:0007669"/>
    <property type="project" value="UniProtKB-KW"/>
</dbReference>
<dbReference type="CDD" id="cd00063">
    <property type="entry name" value="FN3"/>
    <property type="match status" value="1"/>
</dbReference>
<dbReference type="RefSeq" id="WP_138186655.1">
    <property type="nucleotide sequence ID" value="NZ_LS992241.1"/>
</dbReference>
<evidence type="ECO:0000259" key="5">
    <source>
        <dbReference type="PROSITE" id="PS50853"/>
    </source>
</evidence>
<accession>A0A383RF09</accession>
<evidence type="ECO:0000256" key="2">
    <source>
        <dbReference type="ARBA" id="ARBA00022801"/>
    </source>
</evidence>
<keyword evidence="2" id="KW-0378">Hydrolase</keyword>
<feature type="domain" description="Fibronectin type-III" evidence="5">
    <location>
        <begin position="305"/>
        <end position="406"/>
    </location>
</feature>
<keyword evidence="1" id="KW-0479">Metal-binding</keyword>
<comment type="similarity">
    <text evidence="4">Belongs to the cyclic nucleotide phosphodiesterase class-III family.</text>
</comment>
<dbReference type="Gene3D" id="2.60.40.10">
    <property type="entry name" value="Immunoglobulins"/>
    <property type="match status" value="1"/>
</dbReference>
<evidence type="ECO:0000313" key="7">
    <source>
        <dbReference type="Proteomes" id="UP000304148"/>
    </source>
</evidence>
<evidence type="ECO:0000256" key="4">
    <source>
        <dbReference type="ARBA" id="ARBA00025742"/>
    </source>
</evidence>
<reference evidence="7" key="1">
    <citation type="submission" date="2018-08" db="EMBL/GenBank/DDBJ databases">
        <authorList>
            <person name="Chevrot R."/>
        </authorList>
    </citation>
    <scope>NUCLEOTIDE SEQUENCE [LARGE SCALE GENOMIC DNA]</scope>
</reference>
<sequence length="413" mass="46773">MSTHMQPTLVFPVISDIHIDPSGEGSVAKFERAMLQLNARASHQDAFVIVGDLTNNGFEEEYDRNLEVFRKHKLPGATPLITIGNHDYWNGLPIEEAQARFLAKTEMPSLYFHQVIKGYHFIVMATEDKVTSGYFSLDQIAWLREQLQVAAADSAERPIFVFLHQHLKDTVYGSEDWGIEDNIEPLMEALRPYPQVITFSGHSHYPLHDPRSIHQEDFTSVGTASLSYMEVEHGKLQGNLPLGFEKFSQGLLVEVYEDRVAINRLDFEYDREIGDAWVVSLPASTSTFTYTIHRDTEAPCFPDHAQLHVEEECTTSDSIVIVFDQASDNELVHAYNVTVENRSDVEEVVHYTAFSESYKNPVPEQLRLEIPGLKPDCEYSISVQAIDAFGNVSEHVLQGSCRTRPVEVLKVEN</sequence>
<dbReference type="PROSITE" id="PS50853">
    <property type="entry name" value="FN3"/>
    <property type="match status" value="1"/>
</dbReference>
<dbReference type="SUPFAM" id="SSF49265">
    <property type="entry name" value="Fibronectin type III"/>
    <property type="match status" value="1"/>
</dbReference>
<dbReference type="SUPFAM" id="SSF56300">
    <property type="entry name" value="Metallo-dependent phosphatases"/>
    <property type="match status" value="1"/>
</dbReference>
<dbReference type="PANTHER" id="PTHR42988:SF2">
    <property type="entry name" value="CYCLIC NUCLEOTIDE PHOSPHODIESTERASE CBUA0032-RELATED"/>
    <property type="match status" value="1"/>
</dbReference>
<organism evidence="6 7">
    <name type="scientific">Paenibacillus alvei</name>
    <name type="common">Bacillus alvei</name>
    <dbReference type="NCBI Taxonomy" id="44250"/>
    <lineage>
        <taxon>Bacteria</taxon>
        <taxon>Bacillati</taxon>
        <taxon>Bacillota</taxon>
        <taxon>Bacilli</taxon>
        <taxon>Bacillales</taxon>
        <taxon>Paenibacillaceae</taxon>
        <taxon>Paenibacillus</taxon>
    </lineage>
</organism>
<dbReference type="InterPro" id="IPR013783">
    <property type="entry name" value="Ig-like_fold"/>
</dbReference>
<dbReference type="InterPro" id="IPR003961">
    <property type="entry name" value="FN3_dom"/>
</dbReference>
<dbReference type="InterPro" id="IPR004843">
    <property type="entry name" value="Calcineurin-like_PHP"/>
</dbReference>
<protein>
    <submittedName>
        <fullName evidence="6">Phosphatase</fullName>
    </submittedName>
</protein>
<dbReference type="InterPro" id="IPR029052">
    <property type="entry name" value="Metallo-depent_PP-like"/>
</dbReference>
<dbReference type="InterPro" id="IPR050884">
    <property type="entry name" value="CNP_phosphodiesterase-III"/>
</dbReference>